<evidence type="ECO:0000256" key="3">
    <source>
        <dbReference type="ARBA" id="ARBA00022771"/>
    </source>
</evidence>
<dbReference type="SUPFAM" id="SSF53098">
    <property type="entry name" value="Ribonuclease H-like"/>
    <property type="match status" value="1"/>
</dbReference>
<reference evidence="6 7" key="1">
    <citation type="submission" date="2024-05" db="EMBL/GenBank/DDBJ databases">
        <title>A draft genome resource for the thread blight pathogen Marasmius tenuissimus strain MS-2.</title>
        <authorList>
            <person name="Yulfo-Soto G.E."/>
            <person name="Baruah I.K."/>
            <person name="Amoako-Attah I."/>
            <person name="Bukari Y."/>
            <person name="Meinhardt L.W."/>
            <person name="Bailey B.A."/>
            <person name="Cohen S.P."/>
        </authorList>
    </citation>
    <scope>NUCLEOTIDE SEQUENCE [LARGE SCALE GENOMIC DNA]</scope>
    <source>
        <strain evidence="6 7">MS-2</strain>
    </source>
</reference>
<accession>A0ABR2Z8Q3</accession>
<dbReference type="InterPro" id="IPR012337">
    <property type="entry name" value="RNaseH-like_sf"/>
</dbReference>
<evidence type="ECO:0000256" key="5">
    <source>
        <dbReference type="ARBA" id="ARBA00023242"/>
    </source>
</evidence>
<organism evidence="6 7">
    <name type="scientific">Marasmius tenuissimus</name>
    <dbReference type="NCBI Taxonomy" id="585030"/>
    <lineage>
        <taxon>Eukaryota</taxon>
        <taxon>Fungi</taxon>
        <taxon>Dikarya</taxon>
        <taxon>Basidiomycota</taxon>
        <taxon>Agaricomycotina</taxon>
        <taxon>Agaricomycetes</taxon>
        <taxon>Agaricomycetidae</taxon>
        <taxon>Agaricales</taxon>
        <taxon>Marasmiineae</taxon>
        <taxon>Marasmiaceae</taxon>
        <taxon>Marasmius</taxon>
    </lineage>
</organism>
<keyword evidence="4" id="KW-0862">Zinc</keyword>
<keyword evidence="7" id="KW-1185">Reference proteome</keyword>
<sequence>MNLQPHLAITTHYLAWTSESDGGNLVLHTKLVAFRRLFGSHSGLNITPVILSVIEDIGCQHKIGMITLDNASNNDTIMTAAALELGEKNIPFDTSSNRIQCFPHIVNIAVKTGLKYLNSGYDLDEEALDHQYDHEESNLALCKATSYHEALKNNIVAAGRRIAMAIKASGQRRNKLQDTIQEGNKAGTWDQRVYLNLNRRRTWMSAIEKFLLEDDNLSHLTLSHVQVQVPRDIQTFLSLPHAVQEIASAEKMPTLVVVLPLYEQLISSMEDLKAELPLLEHTIQVSIDRLKEYPVKAWTNKVYILTMALNPMTKFKWIKENWSVEEYDMACSTVTAV</sequence>
<evidence type="ECO:0000313" key="7">
    <source>
        <dbReference type="Proteomes" id="UP001437256"/>
    </source>
</evidence>
<dbReference type="PANTHER" id="PTHR46481">
    <property type="entry name" value="ZINC FINGER BED DOMAIN-CONTAINING PROTEIN 4"/>
    <property type="match status" value="1"/>
</dbReference>
<gene>
    <name evidence="6" type="ORF">AAF712_015733</name>
</gene>
<feature type="non-terminal residue" evidence="6">
    <location>
        <position position="337"/>
    </location>
</feature>
<comment type="caution">
    <text evidence="6">The sequence shown here is derived from an EMBL/GenBank/DDBJ whole genome shotgun (WGS) entry which is preliminary data.</text>
</comment>
<evidence type="ECO:0000256" key="1">
    <source>
        <dbReference type="ARBA" id="ARBA00004123"/>
    </source>
</evidence>
<dbReference type="EMBL" id="JBBXMP010000478">
    <property type="protein sequence ID" value="KAL0057622.1"/>
    <property type="molecule type" value="Genomic_DNA"/>
</dbReference>
<name>A0ABR2Z8Q3_9AGAR</name>
<protein>
    <recommendedName>
        <fullName evidence="8">Transposase</fullName>
    </recommendedName>
</protein>
<evidence type="ECO:0000313" key="6">
    <source>
        <dbReference type="EMBL" id="KAL0057622.1"/>
    </source>
</evidence>
<evidence type="ECO:0000256" key="4">
    <source>
        <dbReference type="ARBA" id="ARBA00022833"/>
    </source>
</evidence>
<keyword evidence="5" id="KW-0539">Nucleus</keyword>
<keyword evidence="3" id="KW-0863">Zinc-finger</keyword>
<evidence type="ECO:0008006" key="8">
    <source>
        <dbReference type="Google" id="ProtNLM"/>
    </source>
</evidence>
<keyword evidence="2" id="KW-0479">Metal-binding</keyword>
<dbReference type="PANTHER" id="PTHR46481:SF10">
    <property type="entry name" value="ZINC FINGER BED DOMAIN-CONTAINING PROTEIN 39"/>
    <property type="match status" value="1"/>
</dbReference>
<dbReference type="InterPro" id="IPR052035">
    <property type="entry name" value="ZnF_BED_domain_contain"/>
</dbReference>
<dbReference type="Proteomes" id="UP001437256">
    <property type="component" value="Unassembled WGS sequence"/>
</dbReference>
<proteinExistence type="predicted"/>
<evidence type="ECO:0000256" key="2">
    <source>
        <dbReference type="ARBA" id="ARBA00022723"/>
    </source>
</evidence>
<comment type="subcellular location">
    <subcellularLocation>
        <location evidence="1">Nucleus</location>
    </subcellularLocation>
</comment>